<evidence type="ECO:0000313" key="9">
    <source>
        <dbReference type="EMBL" id="MCH6171374.1"/>
    </source>
</evidence>
<reference evidence="9 10" key="1">
    <citation type="submission" date="2022-03" db="EMBL/GenBank/DDBJ databases">
        <title>Pseudonocardia alaer sp. nov., a novel actinomycete isolated from reed forest soil.</title>
        <authorList>
            <person name="Wang L."/>
        </authorList>
    </citation>
    <scope>NUCLEOTIDE SEQUENCE [LARGE SCALE GENOMIC DNA]</scope>
    <source>
        <strain evidence="9 10">Y-16303</strain>
    </source>
</reference>
<gene>
    <name evidence="9" type="ORF">MMF94_37265</name>
</gene>
<dbReference type="Proteomes" id="UP001299970">
    <property type="component" value="Unassembled WGS sequence"/>
</dbReference>
<accession>A0ABS9TS43</accession>
<keyword evidence="7" id="KW-0479">Metal-binding</keyword>
<dbReference type="SUPFAM" id="SSF55821">
    <property type="entry name" value="YrdC/RibB"/>
    <property type="match status" value="1"/>
</dbReference>
<dbReference type="Pfam" id="PF00926">
    <property type="entry name" value="DHBP_synthase"/>
    <property type="match status" value="1"/>
</dbReference>
<comment type="pathway">
    <text evidence="3">Cofactor biosynthesis; riboflavin biosynthesis; 2-hydroxy-3-oxobutyl phosphate from D-ribulose 5-phosphate: step 1/1.</text>
</comment>
<evidence type="ECO:0000256" key="7">
    <source>
        <dbReference type="ARBA" id="ARBA00022723"/>
    </source>
</evidence>
<dbReference type="SUPFAM" id="SSF142695">
    <property type="entry name" value="RibA-like"/>
    <property type="match status" value="1"/>
</dbReference>
<dbReference type="EMBL" id="JAKXMK010000042">
    <property type="protein sequence ID" value="MCH6171374.1"/>
    <property type="molecule type" value="Genomic_DNA"/>
</dbReference>
<comment type="catalytic activity">
    <reaction evidence="1">
        <text>D-ribulose 5-phosphate = (2S)-2-hydroxy-3-oxobutyl phosphate + formate + H(+)</text>
        <dbReference type="Rhea" id="RHEA:18457"/>
        <dbReference type="ChEBI" id="CHEBI:15378"/>
        <dbReference type="ChEBI" id="CHEBI:15740"/>
        <dbReference type="ChEBI" id="CHEBI:58121"/>
        <dbReference type="ChEBI" id="CHEBI:58830"/>
        <dbReference type="EC" id="4.1.99.12"/>
    </reaction>
</comment>
<dbReference type="InterPro" id="IPR032677">
    <property type="entry name" value="GTP_cyclohydro_II"/>
</dbReference>
<evidence type="ECO:0000256" key="5">
    <source>
        <dbReference type="ARBA" id="ARBA00012153"/>
    </source>
</evidence>
<feature type="domain" description="GTP cyclohydrolase II" evidence="8">
    <location>
        <begin position="215"/>
        <end position="358"/>
    </location>
</feature>
<sequence>MKPPTGVEAATRSLAAGRPVLLIDDVAGPPAGGSGALVVAAEHTDNALMSLLVRESTGIVCVAMTGARLDELRIPPIPTAGGSRDDGAAFAVSVDLRCGVSTGISARDRAATVRALADPATAAGDLARPGHVLPLRARDGGVLERPRPAEAALDLCLAAGLAPAAALATAVDADGGVAGSGNLGALAEQHGLTVVRVSDVVAWRAVRQPVHRGPSTTLPTVHGLFTAVGYGDADGGEHLALLRGEPAGPGPVLVRVHRECLTGDVLGSLRCGCASDLAAALAAIDRAERGVLVYLRRRELSGVGRVQAVRGCGTGDRHAAALAAKILLDIGVQSALVLADDPAESADLVAYGVIVAAHRPVRSPLTTPAEVG</sequence>
<keyword evidence="10" id="KW-1185">Reference proteome</keyword>
<dbReference type="PANTHER" id="PTHR21327:SF18">
    <property type="entry name" value="3,4-DIHYDROXY-2-BUTANONE 4-PHOSPHATE SYNTHASE"/>
    <property type="match status" value="1"/>
</dbReference>
<evidence type="ECO:0000256" key="3">
    <source>
        <dbReference type="ARBA" id="ARBA00004904"/>
    </source>
</evidence>
<dbReference type="PANTHER" id="PTHR21327">
    <property type="entry name" value="GTP CYCLOHYDROLASE II-RELATED"/>
    <property type="match status" value="1"/>
</dbReference>
<dbReference type="Gene3D" id="3.40.50.10990">
    <property type="entry name" value="GTP cyclohydrolase II"/>
    <property type="match status" value="1"/>
</dbReference>
<protein>
    <recommendedName>
        <fullName evidence="5">3,4-dihydroxy-2-butanone-4-phosphate synthase</fullName>
        <ecNumber evidence="5">4.1.99.12</ecNumber>
    </recommendedName>
</protein>
<evidence type="ECO:0000256" key="2">
    <source>
        <dbReference type="ARBA" id="ARBA00002284"/>
    </source>
</evidence>
<proteinExistence type="inferred from homology"/>
<keyword evidence="6" id="KW-0686">Riboflavin biosynthesis</keyword>
<dbReference type="EC" id="4.1.99.12" evidence="5"/>
<organism evidence="9 10">
    <name type="scientific">Pseudonocardia alaniniphila</name>
    <dbReference type="NCBI Taxonomy" id="75291"/>
    <lineage>
        <taxon>Bacteria</taxon>
        <taxon>Bacillati</taxon>
        <taxon>Actinomycetota</taxon>
        <taxon>Actinomycetes</taxon>
        <taxon>Pseudonocardiales</taxon>
        <taxon>Pseudonocardiaceae</taxon>
        <taxon>Pseudonocardia</taxon>
    </lineage>
</organism>
<dbReference type="RefSeq" id="WP_241042179.1">
    <property type="nucleotide sequence ID" value="NZ_BAAAJF010000048.1"/>
</dbReference>
<comment type="caution">
    <text evidence="9">The sequence shown here is derived from an EMBL/GenBank/DDBJ whole genome shotgun (WGS) entry which is preliminary data.</text>
</comment>
<dbReference type="Gene3D" id="3.90.870.10">
    <property type="entry name" value="DHBP synthase"/>
    <property type="match status" value="1"/>
</dbReference>
<dbReference type="InterPro" id="IPR000422">
    <property type="entry name" value="DHBP_synthase_RibB"/>
</dbReference>
<dbReference type="PIRSF" id="PIRSF001259">
    <property type="entry name" value="RibA"/>
    <property type="match status" value="1"/>
</dbReference>
<comment type="function">
    <text evidence="2">Catalyzes the conversion of D-ribulose 5-phosphate to formate and 3,4-dihydroxy-2-butanone 4-phosphate.</text>
</comment>
<dbReference type="InterPro" id="IPR017945">
    <property type="entry name" value="DHBP_synth_RibB-like_a/b_dom"/>
</dbReference>
<evidence type="ECO:0000256" key="6">
    <source>
        <dbReference type="ARBA" id="ARBA00022619"/>
    </source>
</evidence>
<evidence type="ECO:0000256" key="1">
    <source>
        <dbReference type="ARBA" id="ARBA00000141"/>
    </source>
</evidence>
<dbReference type="InterPro" id="IPR036144">
    <property type="entry name" value="RibA-like_sf"/>
</dbReference>
<dbReference type="Pfam" id="PF00925">
    <property type="entry name" value="GTP_cyclohydro2"/>
    <property type="match status" value="1"/>
</dbReference>
<name>A0ABS9TS43_9PSEU</name>
<evidence type="ECO:0000313" key="10">
    <source>
        <dbReference type="Proteomes" id="UP001299970"/>
    </source>
</evidence>
<evidence type="ECO:0000259" key="8">
    <source>
        <dbReference type="Pfam" id="PF00925"/>
    </source>
</evidence>
<comment type="similarity">
    <text evidence="4">In the N-terminal section; belongs to the DHBP synthase family.</text>
</comment>
<evidence type="ECO:0000256" key="4">
    <source>
        <dbReference type="ARBA" id="ARBA00005520"/>
    </source>
</evidence>